<sequence length="71" mass="7892">MPNDLLYPDDVDARLNWPPGRTSRLARTGKLPHYILPDGSIRLCWEEILPLVHHVAVAPDAAQAKEGRPNG</sequence>
<protein>
    <recommendedName>
        <fullName evidence="3">DNA-binding protein</fullName>
    </recommendedName>
</protein>
<dbReference type="OrthoDB" id="7596417at2"/>
<evidence type="ECO:0008006" key="3">
    <source>
        <dbReference type="Google" id="ProtNLM"/>
    </source>
</evidence>
<dbReference type="AlphaFoldDB" id="A0A5C1AAU2"/>
<evidence type="ECO:0000313" key="1">
    <source>
        <dbReference type="EMBL" id="QEL15136.1"/>
    </source>
</evidence>
<reference evidence="2" key="1">
    <citation type="submission" date="2019-08" db="EMBL/GenBank/DDBJ databases">
        <title>Limnoglobus roseus gen. nov., sp. nov., a novel freshwater planctomycete with a giant genome from the family Gemmataceae.</title>
        <authorList>
            <person name="Kulichevskaya I.S."/>
            <person name="Naumoff D.G."/>
            <person name="Miroshnikov K."/>
            <person name="Ivanova A."/>
            <person name="Philippov D.A."/>
            <person name="Hakobyan A."/>
            <person name="Rijpstra I.C."/>
            <person name="Sinninghe Damste J.S."/>
            <person name="Liesack W."/>
            <person name="Dedysh S.N."/>
        </authorList>
    </citation>
    <scope>NUCLEOTIDE SEQUENCE [LARGE SCALE GENOMIC DNA]</scope>
    <source>
        <strain evidence="2">PX52</strain>
    </source>
</reference>
<name>A0A5C1AAU2_9BACT</name>
<dbReference type="KEGG" id="lrs:PX52LOC_02045"/>
<accession>A0A5C1AAU2</accession>
<gene>
    <name evidence="1" type="ORF">PX52LOC_02045</name>
</gene>
<dbReference type="Proteomes" id="UP000324974">
    <property type="component" value="Chromosome"/>
</dbReference>
<dbReference type="RefSeq" id="WP_149109976.1">
    <property type="nucleotide sequence ID" value="NZ_CP042425.1"/>
</dbReference>
<evidence type="ECO:0000313" key="2">
    <source>
        <dbReference type="Proteomes" id="UP000324974"/>
    </source>
</evidence>
<dbReference type="EMBL" id="CP042425">
    <property type="protein sequence ID" value="QEL15136.1"/>
    <property type="molecule type" value="Genomic_DNA"/>
</dbReference>
<organism evidence="1 2">
    <name type="scientific">Limnoglobus roseus</name>
    <dbReference type="NCBI Taxonomy" id="2598579"/>
    <lineage>
        <taxon>Bacteria</taxon>
        <taxon>Pseudomonadati</taxon>
        <taxon>Planctomycetota</taxon>
        <taxon>Planctomycetia</taxon>
        <taxon>Gemmatales</taxon>
        <taxon>Gemmataceae</taxon>
        <taxon>Limnoglobus</taxon>
    </lineage>
</organism>
<proteinExistence type="predicted"/>
<keyword evidence="2" id="KW-1185">Reference proteome</keyword>